<feature type="transmembrane region" description="Helical" evidence="1">
    <location>
        <begin position="9"/>
        <end position="29"/>
    </location>
</feature>
<dbReference type="OrthoDB" id="676730at2"/>
<keyword evidence="1" id="KW-1133">Transmembrane helix</keyword>
<keyword evidence="1" id="KW-0812">Transmembrane</keyword>
<accession>A0A4R6SZR7</accession>
<evidence type="ECO:0000256" key="1">
    <source>
        <dbReference type="SAM" id="Phobius"/>
    </source>
</evidence>
<keyword evidence="1" id="KW-0472">Membrane</keyword>
<dbReference type="AlphaFoldDB" id="A0A4R6SZR7"/>
<keyword evidence="3" id="KW-1185">Reference proteome</keyword>
<comment type="caution">
    <text evidence="2">The sequence shown here is derived from an EMBL/GenBank/DDBJ whole genome shotgun (WGS) entry which is preliminary data.</text>
</comment>
<dbReference type="Proteomes" id="UP000295620">
    <property type="component" value="Unassembled WGS sequence"/>
</dbReference>
<protein>
    <recommendedName>
        <fullName evidence="4">Type II secretion system protein GspC N-terminal domain-containing protein</fullName>
    </recommendedName>
</protein>
<evidence type="ECO:0008006" key="4">
    <source>
        <dbReference type="Google" id="ProtNLM"/>
    </source>
</evidence>
<dbReference type="EMBL" id="SNYC01000003">
    <property type="protein sequence ID" value="TDQ11565.1"/>
    <property type="molecule type" value="Genomic_DNA"/>
</dbReference>
<evidence type="ECO:0000313" key="3">
    <source>
        <dbReference type="Proteomes" id="UP000295620"/>
    </source>
</evidence>
<organism evidence="2 3">
    <name type="scientific">Pedobacter metabolipauper</name>
    <dbReference type="NCBI Taxonomy" id="425513"/>
    <lineage>
        <taxon>Bacteria</taxon>
        <taxon>Pseudomonadati</taxon>
        <taxon>Bacteroidota</taxon>
        <taxon>Sphingobacteriia</taxon>
        <taxon>Sphingobacteriales</taxon>
        <taxon>Sphingobacteriaceae</taxon>
        <taxon>Pedobacter</taxon>
    </lineage>
</organism>
<sequence>MEPVKNKKLTYLLICAVAAVWGIVLYRIFFNEPEEDYTIKNNTAKIEREPYDQFLVNNDTFKLAVNYRDPFLDKNYAAPEPVVKAATPSASNFNPPPMPGMVDWSSIKYSGYIVNPTTKKLVSIVIVNGREHMIEEGGTFDGLKLLKNKKDSILVSWQGQQKYIKQ</sequence>
<evidence type="ECO:0000313" key="2">
    <source>
        <dbReference type="EMBL" id="TDQ11565.1"/>
    </source>
</evidence>
<dbReference type="RefSeq" id="WP_133574628.1">
    <property type="nucleotide sequence ID" value="NZ_SNYC01000003.1"/>
</dbReference>
<proteinExistence type="predicted"/>
<name>A0A4R6SZR7_9SPHI</name>
<reference evidence="2 3" key="1">
    <citation type="submission" date="2019-03" db="EMBL/GenBank/DDBJ databases">
        <title>Genomic Encyclopedia of Archaeal and Bacterial Type Strains, Phase II (KMG-II): from individual species to whole genera.</title>
        <authorList>
            <person name="Goeker M."/>
        </authorList>
    </citation>
    <scope>NUCLEOTIDE SEQUENCE [LARGE SCALE GENOMIC DNA]</scope>
    <source>
        <strain evidence="2 3">DSM 19035</strain>
    </source>
</reference>
<gene>
    <name evidence="2" type="ORF">ATK78_0688</name>
</gene>